<dbReference type="GO" id="GO:0003997">
    <property type="term" value="F:acyl-CoA oxidase activity"/>
    <property type="evidence" value="ECO:0007669"/>
    <property type="project" value="UniProtKB-EC"/>
</dbReference>
<feature type="domain" description="Acyl-CoA oxidase/dehydrogenase middle" evidence="13">
    <location>
        <begin position="192"/>
        <end position="299"/>
    </location>
</feature>
<dbReference type="AlphaFoldDB" id="A0A7Y9RRX3"/>
<dbReference type="PANTHER" id="PTHR10909:SF382">
    <property type="entry name" value="ACYL-COENZYME A OXIDASE"/>
    <property type="match status" value="1"/>
</dbReference>
<feature type="domain" description="Acyl-CoA oxidase C-terminal" evidence="12">
    <location>
        <begin position="558"/>
        <end position="697"/>
    </location>
</feature>
<keyword evidence="9" id="KW-0443">Lipid metabolism</keyword>
<dbReference type="EC" id="1.3.3.6" evidence="4"/>
<evidence type="ECO:0000256" key="6">
    <source>
        <dbReference type="ARBA" id="ARBA00022827"/>
    </source>
</evidence>
<feature type="region of interest" description="Disordered" evidence="11">
    <location>
        <begin position="1"/>
        <end position="64"/>
    </location>
</feature>
<dbReference type="InterPro" id="IPR037069">
    <property type="entry name" value="AcylCoA_DH/ox_N_sf"/>
</dbReference>
<evidence type="ECO:0000259" key="12">
    <source>
        <dbReference type="Pfam" id="PF01756"/>
    </source>
</evidence>
<evidence type="ECO:0000313" key="16">
    <source>
        <dbReference type="EMBL" id="NYG53838.1"/>
    </source>
</evidence>
<evidence type="ECO:0000256" key="5">
    <source>
        <dbReference type="ARBA" id="ARBA00022630"/>
    </source>
</evidence>
<keyword evidence="7" id="KW-0276">Fatty acid metabolism</keyword>
<comment type="caution">
    <text evidence="16">The sequence shown here is derived from an EMBL/GenBank/DDBJ whole genome shotgun (WGS) entry which is preliminary data.</text>
</comment>
<dbReference type="InterPro" id="IPR055060">
    <property type="entry name" value="ACOX_C_alpha1"/>
</dbReference>
<dbReference type="FunFam" id="1.20.140.10:FF:000007">
    <property type="entry name" value="Acyl-coenzyme A oxidase"/>
    <property type="match status" value="1"/>
</dbReference>
<dbReference type="EMBL" id="JACCAC010000001">
    <property type="protein sequence ID" value="NYG53838.1"/>
    <property type="molecule type" value="Genomic_DNA"/>
</dbReference>
<dbReference type="InterPro" id="IPR036250">
    <property type="entry name" value="AcylCo_DH-like_C"/>
</dbReference>
<keyword evidence="6" id="KW-0274">FAD</keyword>
<keyword evidence="8 16" id="KW-0560">Oxidoreductase</keyword>
<dbReference type="FunFam" id="2.40.110.10:FF:000005">
    <property type="entry name" value="Acyl-coenzyme A oxidase"/>
    <property type="match status" value="1"/>
</dbReference>
<dbReference type="InterPro" id="IPR002655">
    <property type="entry name" value="Acyl-CoA_oxidase_C"/>
</dbReference>
<dbReference type="RefSeq" id="WP_179516586.1">
    <property type="nucleotide sequence ID" value="NZ_JACCAC010000001.1"/>
</dbReference>
<dbReference type="InterPro" id="IPR012258">
    <property type="entry name" value="Acyl-CoA_oxidase"/>
</dbReference>
<evidence type="ECO:0000259" key="14">
    <source>
        <dbReference type="Pfam" id="PF02771"/>
    </source>
</evidence>
<feature type="domain" description="Acyl-CoA oxidase C-alpha1" evidence="15">
    <location>
        <begin position="336"/>
        <end position="498"/>
    </location>
</feature>
<keyword evidence="5" id="KW-0285">Flavoprotein</keyword>
<dbReference type="GO" id="GO:0005504">
    <property type="term" value="F:fatty acid binding"/>
    <property type="evidence" value="ECO:0007669"/>
    <property type="project" value="TreeGrafter"/>
</dbReference>
<dbReference type="Gene3D" id="1.10.540.10">
    <property type="entry name" value="Acyl-CoA dehydrogenase/oxidase, N-terminal domain"/>
    <property type="match status" value="1"/>
</dbReference>
<keyword evidence="10" id="KW-0576">Peroxisome</keyword>
<dbReference type="Pfam" id="PF22924">
    <property type="entry name" value="ACOX_C_alpha1"/>
    <property type="match status" value="1"/>
</dbReference>
<evidence type="ECO:0000256" key="10">
    <source>
        <dbReference type="ARBA" id="ARBA00023140"/>
    </source>
</evidence>
<protein>
    <recommendedName>
        <fullName evidence="4">acyl-CoA oxidase</fullName>
        <ecNumber evidence="4">1.3.3.6</ecNumber>
    </recommendedName>
</protein>
<dbReference type="Pfam" id="PF01756">
    <property type="entry name" value="ACOX"/>
    <property type="match status" value="1"/>
</dbReference>
<dbReference type="Gene3D" id="2.40.110.10">
    <property type="entry name" value="Butyryl-CoA Dehydrogenase, subunit A, domain 2"/>
    <property type="match status" value="1"/>
</dbReference>
<evidence type="ECO:0000259" key="13">
    <source>
        <dbReference type="Pfam" id="PF02770"/>
    </source>
</evidence>
<dbReference type="Pfam" id="PF02770">
    <property type="entry name" value="Acyl-CoA_dh_M"/>
    <property type="match status" value="1"/>
</dbReference>
<keyword evidence="17" id="KW-1185">Reference proteome</keyword>
<evidence type="ECO:0000256" key="4">
    <source>
        <dbReference type="ARBA" id="ARBA00012870"/>
    </source>
</evidence>
<dbReference type="GO" id="GO:0071949">
    <property type="term" value="F:FAD binding"/>
    <property type="evidence" value="ECO:0007669"/>
    <property type="project" value="InterPro"/>
</dbReference>
<dbReference type="Gene3D" id="1.20.140.10">
    <property type="entry name" value="Butyryl-CoA Dehydrogenase, subunit A, domain 3"/>
    <property type="match status" value="2"/>
</dbReference>
<dbReference type="FunFam" id="1.20.140.10:FF:000010">
    <property type="entry name" value="Acyl-coenzyme A oxidase"/>
    <property type="match status" value="1"/>
</dbReference>
<comment type="cofactor">
    <cofactor evidence="1">
        <name>FAD</name>
        <dbReference type="ChEBI" id="CHEBI:57692"/>
    </cofactor>
</comment>
<dbReference type="InterPro" id="IPR009100">
    <property type="entry name" value="AcylCoA_DH/oxidase_NM_dom_sf"/>
</dbReference>
<evidence type="ECO:0000256" key="7">
    <source>
        <dbReference type="ARBA" id="ARBA00022832"/>
    </source>
</evidence>
<dbReference type="InterPro" id="IPR006091">
    <property type="entry name" value="Acyl-CoA_Oxase/DH_mid-dom"/>
</dbReference>
<evidence type="ECO:0000313" key="17">
    <source>
        <dbReference type="Proteomes" id="UP000544110"/>
    </source>
</evidence>
<feature type="domain" description="Acyl-CoA dehydrogenase/oxidase N-terminal" evidence="14">
    <location>
        <begin position="78"/>
        <end position="187"/>
    </location>
</feature>
<proteinExistence type="inferred from homology"/>
<evidence type="ECO:0000256" key="2">
    <source>
        <dbReference type="ARBA" id="ARBA00004275"/>
    </source>
</evidence>
<dbReference type="Pfam" id="PF02771">
    <property type="entry name" value="Acyl-CoA_dh_N"/>
    <property type="match status" value="1"/>
</dbReference>
<comment type="similarity">
    <text evidence="3">Belongs to the acyl-CoA oxidase family.</text>
</comment>
<reference evidence="16 17" key="1">
    <citation type="submission" date="2020-07" db="EMBL/GenBank/DDBJ databases">
        <title>Sequencing the genomes of 1000 actinobacteria strains.</title>
        <authorList>
            <person name="Klenk H.-P."/>
        </authorList>
    </citation>
    <scope>NUCLEOTIDE SEQUENCE [LARGE SCALE GENOMIC DNA]</scope>
    <source>
        <strain evidence="16 17">DSM 24552</strain>
    </source>
</reference>
<feature type="compositionally biased region" description="Low complexity" evidence="11">
    <location>
        <begin position="23"/>
        <end position="33"/>
    </location>
</feature>
<dbReference type="SUPFAM" id="SSF47203">
    <property type="entry name" value="Acyl-CoA dehydrogenase C-terminal domain-like"/>
    <property type="match status" value="2"/>
</dbReference>
<evidence type="ECO:0000256" key="8">
    <source>
        <dbReference type="ARBA" id="ARBA00023002"/>
    </source>
</evidence>
<sequence length="716" mass="76684">MATDAAQPTTTPGSPGSPGSPGTPGSTDPGATTEAEGAVRAAAPVGSRDEPALQPGSGDGPRVDVAEVTRVLDGRHAEVRDLVRRNLAAHAGVLEEAETLSHADYRERVKDLVVELASTGQTGFGFPEQYGGGGDVGASVAAFETLAFGDLSVLVKVGVQFGLFGGALLQLGTERHHDAHLRDVVEGRLLGCFAMTETGHGSNVQALETVATYDAETQEFTITTPHEGARKDYIGNAALHAEMAVVFAQLDVGGERRGVHAFLVPIRRDGEVLPGVEVEDDGLKMGLNGVDNGRLAFHGVRVPREALLNQFADVSPEGVYTSAIENPNRRFFTMLGTLVQGRVSVGGAGINAAKVALTIATRYSVRRRQFEATGDDQEDLLLDYGLHQRRLFPLIARTYALHFAQDVLREQLHEIAHGGAEGPDGDVAKRDLESRAAGTKALGTWHATHTIQQCRELCGGAGYLAVNRFAALKADTDVFTTFEGDNHVLLQLVAKGLLTDYSSEFSDMDQFDMVRFVAGLAVETVIERTAVHTLLERVRDLLPGGEQWDQEAGLLDTEYQLAMLRFREEHMLSGVARRLKRGIDNGMEPGAVFSRVQDHVIAMARAHVERLVLEAFTDAVAALPDGDTKVALGLLCDLHALTTIEADRGWFLEHGRLSAQRSKAISREISDLCRRLRPIAVDLVDAFAVPEEVLRAPDLVGPVGTGAAAPSPAPVS</sequence>
<evidence type="ECO:0000256" key="3">
    <source>
        <dbReference type="ARBA" id="ARBA00006288"/>
    </source>
</evidence>
<comment type="subcellular location">
    <subcellularLocation>
        <location evidence="2">Peroxisome</location>
    </subcellularLocation>
</comment>
<name>A0A7Y9RRX3_9ACTN</name>
<dbReference type="GO" id="GO:0033540">
    <property type="term" value="P:fatty acid beta-oxidation using acyl-CoA oxidase"/>
    <property type="evidence" value="ECO:0007669"/>
    <property type="project" value="TreeGrafter"/>
</dbReference>
<accession>A0A7Y9RRX3</accession>
<evidence type="ECO:0000256" key="1">
    <source>
        <dbReference type="ARBA" id="ARBA00001974"/>
    </source>
</evidence>
<dbReference type="InterPro" id="IPR046373">
    <property type="entry name" value="Acyl-CoA_Oxase/DH_mid-dom_sf"/>
</dbReference>
<organism evidence="16 17">
    <name type="scientific">Nocardioides perillae</name>
    <dbReference type="NCBI Taxonomy" id="1119534"/>
    <lineage>
        <taxon>Bacteria</taxon>
        <taxon>Bacillati</taxon>
        <taxon>Actinomycetota</taxon>
        <taxon>Actinomycetes</taxon>
        <taxon>Propionibacteriales</taxon>
        <taxon>Nocardioidaceae</taxon>
        <taxon>Nocardioides</taxon>
    </lineage>
</organism>
<dbReference type="InterPro" id="IPR013786">
    <property type="entry name" value="AcylCoA_DH/ox_N"/>
</dbReference>
<dbReference type="PANTHER" id="PTHR10909">
    <property type="entry name" value="ELECTRON TRANSPORT OXIDOREDUCTASE"/>
    <property type="match status" value="1"/>
</dbReference>
<evidence type="ECO:0000256" key="11">
    <source>
        <dbReference type="SAM" id="MobiDB-lite"/>
    </source>
</evidence>
<gene>
    <name evidence="16" type="ORF">BJ989_000142</name>
</gene>
<dbReference type="SUPFAM" id="SSF56645">
    <property type="entry name" value="Acyl-CoA dehydrogenase NM domain-like"/>
    <property type="match status" value="1"/>
</dbReference>
<dbReference type="GO" id="GO:0055088">
    <property type="term" value="P:lipid homeostasis"/>
    <property type="evidence" value="ECO:0007669"/>
    <property type="project" value="TreeGrafter"/>
</dbReference>
<evidence type="ECO:0000256" key="9">
    <source>
        <dbReference type="ARBA" id="ARBA00023098"/>
    </source>
</evidence>
<evidence type="ECO:0000259" key="15">
    <source>
        <dbReference type="Pfam" id="PF22924"/>
    </source>
</evidence>
<dbReference type="Proteomes" id="UP000544110">
    <property type="component" value="Unassembled WGS sequence"/>
</dbReference>